<evidence type="ECO:0000313" key="5">
    <source>
        <dbReference type="EMBL" id="TXG55458.1"/>
    </source>
</evidence>
<accession>A0A5C7HFF2</accession>
<keyword evidence="2" id="KW-0677">Repeat</keyword>
<organism evidence="5 6">
    <name type="scientific">Acer yangbiense</name>
    <dbReference type="NCBI Taxonomy" id="1000413"/>
    <lineage>
        <taxon>Eukaryota</taxon>
        <taxon>Viridiplantae</taxon>
        <taxon>Streptophyta</taxon>
        <taxon>Embryophyta</taxon>
        <taxon>Tracheophyta</taxon>
        <taxon>Spermatophyta</taxon>
        <taxon>Magnoliopsida</taxon>
        <taxon>eudicotyledons</taxon>
        <taxon>Gunneridae</taxon>
        <taxon>Pentapetalae</taxon>
        <taxon>rosids</taxon>
        <taxon>malvids</taxon>
        <taxon>Sapindales</taxon>
        <taxon>Sapindaceae</taxon>
        <taxon>Hippocastanoideae</taxon>
        <taxon>Acereae</taxon>
        <taxon>Acer</taxon>
    </lineage>
</organism>
<proteinExistence type="predicted"/>
<evidence type="ECO:0000259" key="4">
    <source>
        <dbReference type="PROSITE" id="PS51473"/>
    </source>
</evidence>
<keyword evidence="6" id="KW-1185">Reference proteome</keyword>
<dbReference type="InterPro" id="IPR002902">
    <property type="entry name" value="GNK2"/>
</dbReference>
<dbReference type="OrthoDB" id="1733252at2759"/>
<reference evidence="6" key="1">
    <citation type="journal article" date="2019" name="Gigascience">
        <title>De novo genome assembly of the endangered Acer yangbiense, a plant species with extremely small populations endemic to Yunnan Province, China.</title>
        <authorList>
            <person name="Yang J."/>
            <person name="Wariss H.M."/>
            <person name="Tao L."/>
            <person name="Zhang R."/>
            <person name="Yun Q."/>
            <person name="Hollingsworth P."/>
            <person name="Dao Z."/>
            <person name="Luo G."/>
            <person name="Guo H."/>
            <person name="Ma Y."/>
            <person name="Sun W."/>
        </authorList>
    </citation>
    <scope>NUCLEOTIDE SEQUENCE [LARGE SCALE GENOMIC DNA]</scope>
    <source>
        <strain evidence="6">cv. Malutang</strain>
    </source>
</reference>
<dbReference type="EMBL" id="VAHF01000009">
    <property type="protein sequence ID" value="TXG55458.1"/>
    <property type="molecule type" value="Genomic_DNA"/>
</dbReference>
<dbReference type="Gene3D" id="3.30.430.20">
    <property type="entry name" value="Gnk2 domain, C-X8-C-X2-C motif"/>
    <property type="match status" value="1"/>
</dbReference>
<feature type="domain" description="Gnk2-homologous" evidence="4">
    <location>
        <begin position="19"/>
        <end position="124"/>
    </location>
</feature>
<dbReference type="Proteomes" id="UP000323000">
    <property type="component" value="Chromosome 9"/>
</dbReference>
<dbReference type="PROSITE" id="PS51473">
    <property type="entry name" value="GNK2"/>
    <property type="match status" value="1"/>
</dbReference>
<feature type="chain" id="PRO_5022905662" description="Gnk2-homologous domain-containing protein" evidence="3">
    <location>
        <begin position="23"/>
        <end position="138"/>
    </location>
</feature>
<gene>
    <name evidence="5" type="ORF">EZV62_020714</name>
</gene>
<dbReference type="PANTHER" id="PTHR32099">
    <property type="entry name" value="CYSTEINE-RICH REPEAT SECRETORY PROTEIN"/>
    <property type="match status" value="1"/>
</dbReference>
<evidence type="ECO:0000256" key="1">
    <source>
        <dbReference type="ARBA" id="ARBA00022729"/>
    </source>
</evidence>
<dbReference type="Pfam" id="PF01657">
    <property type="entry name" value="Stress-antifung"/>
    <property type="match status" value="1"/>
</dbReference>
<dbReference type="InterPro" id="IPR038408">
    <property type="entry name" value="GNK2_sf"/>
</dbReference>
<sequence>MGFMYSLSVLSYVLISISFTTGQKCCDTGNFTTNDTYGNNRNHILSSLATNVQSNNGFFTDSTGEVLNEVHALAICRGDLTLIECARCINSTSQDIMIECHNQKEAFMWGTFLHCALCRSLFFWKTGAGSCTYSLQCG</sequence>
<evidence type="ECO:0000256" key="2">
    <source>
        <dbReference type="ARBA" id="ARBA00022737"/>
    </source>
</evidence>
<protein>
    <recommendedName>
        <fullName evidence="4">Gnk2-homologous domain-containing protein</fullName>
    </recommendedName>
</protein>
<comment type="caution">
    <text evidence="5">The sequence shown here is derived from an EMBL/GenBank/DDBJ whole genome shotgun (WGS) entry which is preliminary data.</text>
</comment>
<keyword evidence="1 3" id="KW-0732">Signal</keyword>
<dbReference type="AlphaFoldDB" id="A0A5C7HFF2"/>
<name>A0A5C7HFF2_9ROSI</name>
<feature type="signal peptide" evidence="3">
    <location>
        <begin position="1"/>
        <end position="22"/>
    </location>
</feature>
<dbReference type="CDD" id="cd23509">
    <property type="entry name" value="Gnk2-like"/>
    <property type="match status" value="1"/>
</dbReference>
<dbReference type="PANTHER" id="PTHR32099:SF92">
    <property type="entry name" value="CYSTEINE-RICH RECEPTOR-LIKE PROTEIN KINASE 11"/>
    <property type="match status" value="1"/>
</dbReference>
<evidence type="ECO:0000313" key="6">
    <source>
        <dbReference type="Proteomes" id="UP000323000"/>
    </source>
</evidence>
<evidence type="ECO:0000256" key="3">
    <source>
        <dbReference type="SAM" id="SignalP"/>
    </source>
</evidence>